<feature type="compositionally biased region" description="Basic and acidic residues" evidence="5">
    <location>
        <begin position="93"/>
        <end position="131"/>
    </location>
</feature>
<keyword evidence="2" id="KW-0964">Secreted</keyword>
<feature type="region of interest" description="Disordered" evidence="5">
    <location>
        <begin position="1166"/>
        <end position="1193"/>
    </location>
</feature>
<feature type="compositionally biased region" description="Basic and acidic residues" evidence="5">
    <location>
        <begin position="2364"/>
        <end position="2373"/>
    </location>
</feature>
<evidence type="ECO:0000313" key="10">
    <source>
        <dbReference type="Proteomes" id="UP000190409"/>
    </source>
</evidence>
<proteinExistence type="predicted"/>
<feature type="region of interest" description="Disordered" evidence="5">
    <location>
        <begin position="1781"/>
        <end position="1809"/>
    </location>
</feature>
<feature type="compositionally biased region" description="Basic and acidic residues" evidence="5">
    <location>
        <begin position="2232"/>
        <end position="2242"/>
    </location>
</feature>
<organism evidence="9 10">
    <name type="scientific">Dolosigranulum pigrum</name>
    <dbReference type="NCBI Taxonomy" id="29394"/>
    <lineage>
        <taxon>Bacteria</taxon>
        <taxon>Bacillati</taxon>
        <taxon>Bacillota</taxon>
        <taxon>Bacilli</taxon>
        <taxon>Lactobacillales</taxon>
        <taxon>Carnobacteriaceae</taxon>
        <taxon>Dolosigranulum</taxon>
    </lineage>
</organism>
<dbReference type="InterPro" id="IPR033764">
    <property type="entry name" value="Sdr_B"/>
</dbReference>
<feature type="region of interest" description="Disordered" evidence="5">
    <location>
        <begin position="2659"/>
        <end position="2679"/>
    </location>
</feature>
<feature type="domain" description="YSIRK Gram-positive signal peptide" evidence="6">
    <location>
        <begin position="16"/>
        <end position="39"/>
    </location>
</feature>
<keyword evidence="4" id="KW-0175">Coiled coil</keyword>
<comment type="subcellular location">
    <subcellularLocation>
        <location evidence="1">Secreted</location>
    </subcellularLocation>
</comment>
<feature type="region of interest" description="Disordered" evidence="5">
    <location>
        <begin position="1390"/>
        <end position="1456"/>
    </location>
</feature>
<name>A0A1S8KMT0_9LACT</name>
<feature type="region of interest" description="Disordered" evidence="5">
    <location>
        <begin position="1082"/>
        <end position="1148"/>
    </location>
</feature>
<feature type="compositionally biased region" description="Basic and acidic residues" evidence="5">
    <location>
        <begin position="2402"/>
        <end position="2413"/>
    </location>
</feature>
<feature type="region of interest" description="Disordered" evidence="5">
    <location>
        <begin position="1566"/>
        <end position="1632"/>
    </location>
</feature>
<feature type="region of interest" description="Disordered" evidence="5">
    <location>
        <begin position="1958"/>
        <end position="1985"/>
    </location>
</feature>
<feature type="coiled-coil region" evidence="4">
    <location>
        <begin position="219"/>
        <end position="260"/>
    </location>
</feature>
<evidence type="ECO:0000256" key="5">
    <source>
        <dbReference type="SAM" id="MobiDB-lite"/>
    </source>
</evidence>
<evidence type="ECO:0000259" key="7">
    <source>
        <dbReference type="Pfam" id="PF07501"/>
    </source>
</evidence>
<feature type="region of interest" description="Disordered" evidence="5">
    <location>
        <begin position="2134"/>
        <end position="2162"/>
    </location>
</feature>
<dbReference type="Gene3D" id="2.20.230.10">
    <property type="entry name" value="Resuscitation-promoting factor rpfb"/>
    <property type="match status" value="1"/>
</dbReference>
<gene>
    <name evidence="9" type="ORF">BWX42_03945</name>
</gene>
<evidence type="ECO:0008006" key="11">
    <source>
        <dbReference type="Google" id="ProtNLM"/>
    </source>
</evidence>
<feature type="compositionally biased region" description="Basic and acidic residues" evidence="5">
    <location>
        <begin position="1572"/>
        <end position="1581"/>
    </location>
</feature>
<dbReference type="InterPro" id="IPR011098">
    <property type="entry name" value="G5_dom"/>
</dbReference>
<feature type="region of interest" description="Disordered" evidence="5">
    <location>
        <begin position="1874"/>
        <end position="1940"/>
    </location>
</feature>
<feature type="region of interest" description="Disordered" evidence="5">
    <location>
        <begin position="1650"/>
        <end position="1677"/>
    </location>
</feature>
<feature type="region of interest" description="Disordered" evidence="5">
    <location>
        <begin position="60"/>
        <end position="178"/>
    </location>
</feature>
<dbReference type="SUPFAM" id="SSF117074">
    <property type="entry name" value="Hypothetical protein PA1324"/>
    <property type="match status" value="2"/>
</dbReference>
<feature type="region of interest" description="Disordered" evidence="5">
    <location>
        <begin position="1297"/>
        <end position="1325"/>
    </location>
</feature>
<feature type="compositionally biased region" description="Basic and acidic residues" evidence="5">
    <location>
        <begin position="1880"/>
        <end position="1889"/>
    </location>
</feature>
<dbReference type="Gene3D" id="2.60.40.10">
    <property type="entry name" value="Immunoglobulins"/>
    <property type="match status" value="2"/>
</dbReference>
<dbReference type="Proteomes" id="UP000190409">
    <property type="component" value="Unassembled WGS sequence"/>
</dbReference>
<feature type="compositionally biased region" description="Basic and acidic residues" evidence="5">
    <location>
        <begin position="1434"/>
        <end position="1445"/>
    </location>
</feature>
<feature type="compositionally biased region" description="Polar residues" evidence="5">
    <location>
        <begin position="142"/>
        <end position="152"/>
    </location>
</feature>
<dbReference type="Pfam" id="PF07501">
    <property type="entry name" value="G5"/>
    <property type="match status" value="1"/>
</dbReference>
<feature type="compositionally biased region" description="Basic and acidic residues" evidence="5">
    <location>
        <begin position="1396"/>
        <end position="1405"/>
    </location>
</feature>
<accession>A0A1S8KMT0</accession>
<dbReference type="GO" id="GO:0005576">
    <property type="term" value="C:extracellular region"/>
    <property type="evidence" value="ECO:0007669"/>
    <property type="project" value="UniProtKB-SubCell"/>
</dbReference>
<comment type="caution">
    <text evidence="9">The sequence shown here is derived from an EMBL/GenBank/DDBJ whole genome shotgun (WGS) entry which is preliminary data.</text>
</comment>
<feature type="region of interest" description="Disordered" evidence="5">
    <location>
        <begin position="1474"/>
        <end position="1501"/>
    </location>
</feature>
<dbReference type="NCBIfam" id="TIGR01168">
    <property type="entry name" value="YSIRK_signal"/>
    <property type="match status" value="1"/>
</dbReference>
<feature type="compositionally biased region" description="Basic and acidic residues" evidence="5">
    <location>
        <begin position="1088"/>
        <end position="1097"/>
    </location>
</feature>
<dbReference type="Pfam" id="PF04650">
    <property type="entry name" value="YSIRK_signal"/>
    <property type="match status" value="1"/>
</dbReference>
<evidence type="ECO:0000313" key="9">
    <source>
        <dbReference type="EMBL" id="OOL81016.1"/>
    </source>
</evidence>
<evidence type="ECO:0000259" key="8">
    <source>
        <dbReference type="Pfam" id="PF17210"/>
    </source>
</evidence>
<dbReference type="EMBL" id="MUYF01000003">
    <property type="protein sequence ID" value="OOL81016.1"/>
    <property type="molecule type" value="Genomic_DNA"/>
</dbReference>
<feature type="compositionally biased region" description="Basic and acidic residues" evidence="5">
    <location>
        <begin position="1126"/>
        <end position="1137"/>
    </location>
</feature>
<evidence type="ECO:0000256" key="2">
    <source>
        <dbReference type="ARBA" id="ARBA00022525"/>
    </source>
</evidence>
<sequence length="2679" mass="294120">MVGKNNKQVLREKQANKFKRYALKKLTVGLASVTIGTGLAFATSSSVSADELAVGERTVVVSDKTAEEQPQPDTPYLQEQEETVTSTEEPQVTEDRISEEKAVKTSEETEEKATESEEVVEEKQADSHEQAEEASDKEETNTKAPQAATTQLAPVVESEAEPVREEQPAEAPMTTLSQIDQLPEEFLTYLRDHSDIVDFKNATTIETYANLLQQSYGVEAAKEERIRAIEAAVKEIETTKEQAKNDVVDQTERLIDADNNDNERRLQAFAEAIHNSTDVKQTVEAYLQEVGYDQEVIAHILDNVDMTKTNNPKDLLKNIIQTGLQYAKDHQKPHVLPVLRNADGNFSFYGSGVKINREVDGPYRSELTFGESTNLSKNDKHSAAVLNETIYFNKNFNIELEMDHQNIHTQDGSLGMGFMFVKDVGRGDFASKGGLLQEVGIKNAVGLRIKKEENSTSNRGYIEFVKTGDDGRVQTIGNTRQSFYFNDQNKKQTIQLSYNSSNKMLTIRNKELNYHRQIKMDIYGLQLLDKGDRDNRRLTSSFKFAIQSTTPSGRTSSNGPSVSVKTIDYQSNRHSLRGEVYLDSNNNKQRDDHEKGLAGIAVHLRSDDSFGKIIQRTVTGADGGYVFNNVAEGDANVEFVIPSDMTGTNIGIHYGWQHTNEHGTRVIGQTFELWHDYTLNAGMRYLDAPTYTIGDKVWLDSNGNGIQDEESGVENVEVTLVDEFGDIKAKTKTDQNGNYRFTNINRGNYQLVFNVPKGYSVTKSYQGDSRVLDSNSHISYLRITPENPNFSNDNNYTDLTHDLGLIKDVEYERTVEETPFNTIYQFDGSLNPGEIKLTTEGRNGREEVLYKRLSPTTADANSISPNNFSDFRNKYWEEISRENIQVKRDAVVKYNFDAIVNAESEGDNYVFTTSTGRRIPVPKTAPNQSFEIKDDGNLYVTINGQEQNLGKVKGDPGKNGKDGLTPRIETKETEAGLEVKITQRVYDDQDNIIDGPSSTHTIKNGKDGKRPNVTTTPIEEDGKVVGHRIIFTDPETNEQIGEPVEVRNGKDGKRPNVTTTPIEEDGKVVGYKITFTDPETNEQIGEPVDVRNGKDGDSITVTGTEQDGEGNTVVHFSDGQSATIAKGDKGDPGKNGKDGLTPRIETKETEAGLEVKITQRVYDDQDNIIDGPSSTHTIKNGKDGKRPNVTTTPIEEDGKVVGHRIIFTDPETNEQIGEPVEVRNGKDGKRPNVTTTPIEEDGKVVGHRITFTDPETNEQIGEPVEVRNGKDGKRPNVTTTPIEEDGKVVGYKITFTDPETNDQIGEPVDVRNGKDGKRPNVTTTPIEEDGKVVGHRIIFTDPETNEQIGEPVEVRNGKDGKRPNVTTTPIEEDGKVVGYKITFTDPETNEQIGEPVDVRNGKDGDSITVTGTEQDGEGNTVVHFSDGQSATIAKGDKGDPGKNGKDGLTPRIETKETEAGLEVKITQRVYDDQDNIIDGPSSTHTIKNGKDGKRPNVTTTPIEEDGKVVGHRIIFTDPETNEQIGEPVEVRNGKDGKRPNVTTTPIEEDGKVVGYKITFTDPETNEQIGEPVDVRNGKDGDSITVTGTEQDGEGNTVVHFSDGQSATIAKGDKGDPGKNGKDGLTPRIETKETEAGLEVKITQRVYDDQDNIIDGPSSTHTIKNGKDGKRPNVTTTPIEEDGKVVGHRIIFTDPETNEQIGEPVEVRNGKDGKRPNVTTTPIEEDGKVVGHRITFTDPETNEQIGEPVEVRNGKDGKRPNVTTTPIEEDGKVVGYKITFTDPETNDQIGEPVDVRNGKDGKRPNVTTTPIEEDGKVVGHRIIFTDPETNEQIGEPVEVRNGKDGKRPNVTTTPIEEDGKVVGYKITFTDPETNEQIGEPVDVRNGKDGDSITVTGTEQDGEGNTVVHFSDGQSATIAKGDKGDPGKNGKDGLTPRIETKETEAGLEVKITQRVYDDQDNIIDGPSSTHTIKNGKDGKRPNVTTTPIEEDGKVVGHRIIFTDPETNEQIGEPVEVRNGKDGKRPNVTTTPIEEDGKVVGYKITFTDPETNEQIGEPVDVRNGKDGDSITVTGTEQDGEGNTVVHFSDGQSATIAKGDKGDPGKNGKDGLTPRIETKETEAGLEVKITQRVYDDQDNIIDGPSSTHTIKNGKDGKRPNVTTSPIEENGEVVGHRITFTDPETNEQIGEPVEVRNGKDGKRLNVTTTPIEEDGKVVGHRITFTDPETNEQIGEPVDVRNGKDGKRPNVTTTPIEEDGKVVGHRIIFTDPETNEQIGEPVEVRNGKDGKRPNVTTTPIEEDGKVVGHRITFTDPETNEQIGEPVEVRNGKDGKRPNVTTTPIEEDGKVVGYKITFTDPETNEQIGEPVDVRNGKDGDSITVTGTEQDGEGNTVVHFSDGQSATIAKGDKGDPGKNGKDGLTPRIETKETEAGLEVKITQRVYDDQDNIIDGPSSTHTIKNGKDGKRPNVTTSPIEENGEVVGHRITFTDPETNEQIGEPVEVRNGKDGKRPNVTTTPIEEDGKVVGHRITFTDPETNDQIGEPVDVRNGKDGKRPNVTTTPIEEDGKVVGHRIIFTDPETNEQIGEPVEVRNGKDGKRPNVTTTPIEEDGKVVGYKITFTDPETNEQIGEPVDVRNGKDGDSITVTGTEQDGKAIPSFTSQMGKVQPLPKETKEIQVRTEKMD</sequence>
<feature type="region of interest" description="Disordered" evidence="5">
    <location>
        <begin position="2050"/>
        <end position="2113"/>
    </location>
</feature>
<evidence type="ECO:0000256" key="1">
    <source>
        <dbReference type="ARBA" id="ARBA00004613"/>
    </source>
</evidence>
<reference evidence="9 10" key="1">
    <citation type="submission" date="2017-01" db="EMBL/GenBank/DDBJ databases">
        <title>Complete Genome Sequence of Dolosigranulum pigrum isolated from a Patient with interstitial lung disease.</title>
        <authorList>
            <person name="Mukhopadhyay R."/>
            <person name="Joaquin J."/>
            <person name="Hogue R."/>
            <person name="Fitzgerald S."/>
            <person name="Jospin G."/>
            <person name="Eisen J.A."/>
            <person name="Chaturvedi V."/>
        </authorList>
    </citation>
    <scope>NUCLEOTIDE SEQUENCE [LARGE SCALE GENOMIC DNA]</scope>
    <source>
        <strain evidence="9 10">15S00348</strain>
    </source>
</reference>
<evidence type="ECO:0000259" key="6">
    <source>
        <dbReference type="Pfam" id="PF04650"/>
    </source>
</evidence>
<feature type="domain" description="SD-repeat containing protein B" evidence="8">
    <location>
        <begin position="579"/>
        <end position="649"/>
    </location>
</feature>
<dbReference type="Gene3D" id="2.60.120.200">
    <property type="match status" value="1"/>
</dbReference>
<feature type="compositionally biased region" description="Basic and acidic residues" evidence="5">
    <location>
        <begin position="1610"/>
        <end position="1621"/>
    </location>
</feature>
<feature type="compositionally biased region" description="Basic and acidic residues" evidence="5">
    <location>
        <begin position="1918"/>
        <end position="1929"/>
    </location>
</feature>
<feature type="region of interest" description="Disordered" evidence="5">
    <location>
        <begin position="990"/>
        <end position="1017"/>
    </location>
</feature>
<evidence type="ECO:0000256" key="3">
    <source>
        <dbReference type="ARBA" id="ARBA00022729"/>
    </source>
</evidence>
<feature type="compositionally biased region" description="Basic and acidic residues" evidence="5">
    <location>
        <begin position="2666"/>
        <end position="2679"/>
    </location>
</feature>
<feature type="compositionally biased region" description="Basic and acidic residues" evidence="5">
    <location>
        <begin position="1308"/>
        <end position="1318"/>
    </location>
</feature>
<feature type="compositionally biased region" description="Basic and acidic residues" evidence="5">
    <location>
        <begin position="2056"/>
        <end position="2065"/>
    </location>
</feature>
<dbReference type="Pfam" id="PF17210">
    <property type="entry name" value="SdrD_B"/>
    <property type="match status" value="2"/>
</dbReference>
<protein>
    <recommendedName>
        <fullName evidence="11">YSIRK-type signal peptide-containing protein</fullName>
    </recommendedName>
</protein>
<feature type="compositionally biased region" description="Basic and acidic residues" evidence="5">
    <location>
        <begin position="2094"/>
        <end position="2105"/>
    </location>
</feature>
<feature type="domain" description="SD-repeat containing protein B" evidence="8">
    <location>
        <begin position="692"/>
        <end position="784"/>
    </location>
</feature>
<feature type="domain" description="G5" evidence="7">
    <location>
        <begin position="812"/>
        <end position="852"/>
    </location>
</feature>
<feature type="region of interest" description="Disordered" evidence="5">
    <location>
        <begin position="2226"/>
        <end position="2249"/>
    </location>
</feature>
<evidence type="ECO:0000256" key="4">
    <source>
        <dbReference type="SAM" id="Coils"/>
    </source>
</evidence>
<dbReference type="InterPro" id="IPR013783">
    <property type="entry name" value="Ig-like_fold"/>
</dbReference>
<feature type="region of interest" description="Disordered" evidence="5">
    <location>
        <begin position="2529"/>
        <end position="2557"/>
    </location>
</feature>
<feature type="region of interest" description="Disordered" evidence="5">
    <location>
        <begin position="2442"/>
        <end position="2470"/>
    </location>
</feature>
<keyword evidence="3" id="KW-0732">Signal</keyword>
<feature type="region of interest" description="Disordered" evidence="5">
    <location>
        <begin position="2358"/>
        <end position="2424"/>
    </location>
</feature>
<feature type="compositionally biased region" description="Basic and acidic residues" evidence="5">
    <location>
        <begin position="2540"/>
        <end position="2550"/>
    </location>
</feature>
<dbReference type="InterPro" id="IPR005877">
    <property type="entry name" value="YSIRK_signal_dom"/>
</dbReference>
<feature type="compositionally biased region" description="Basic and acidic residues" evidence="5">
    <location>
        <begin position="1792"/>
        <end position="1802"/>
    </location>
</feature>